<dbReference type="Proteomes" id="UP000006552">
    <property type="component" value="Chromosome"/>
</dbReference>
<proteinExistence type="predicted"/>
<feature type="compositionally biased region" description="Polar residues" evidence="2">
    <location>
        <begin position="79"/>
        <end position="93"/>
    </location>
</feature>
<keyword evidence="1" id="KW-0175">Coiled coil</keyword>
<keyword evidence="4" id="KW-1185">Reference proteome</keyword>
<evidence type="ECO:0000256" key="1">
    <source>
        <dbReference type="SAM" id="Coils"/>
    </source>
</evidence>
<reference evidence="3 4" key="1">
    <citation type="journal article" date="2005" name="Arch. Microbiol.">
        <title>The genome sequence of an anaerobic aromatic-degrading denitrifying bacterium, strain EbN1.</title>
        <authorList>
            <person name="Rabus R."/>
            <person name="Kube M."/>
            <person name="Heider J."/>
            <person name="Beck A."/>
            <person name="Heitmann K."/>
            <person name="Widdel F."/>
            <person name="Reinhardt R."/>
        </authorList>
    </citation>
    <scope>NUCLEOTIDE SEQUENCE [LARGE SCALE GENOMIC DNA]</scope>
    <source>
        <strain evidence="3 4">EbN1</strain>
    </source>
</reference>
<dbReference type="KEGG" id="eba:ebA6091"/>
<feature type="compositionally biased region" description="Basic and acidic residues" evidence="2">
    <location>
        <begin position="48"/>
        <end position="64"/>
    </location>
</feature>
<feature type="compositionally biased region" description="Polar residues" evidence="2">
    <location>
        <begin position="108"/>
        <end position="122"/>
    </location>
</feature>
<accession>Q5NZB2</accession>
<dbReference type="EMBL" id="CR555306">
    <property type="protein sequence ID" value="CAI09602.1"/>
    <property type="molecule type" value="Genomic_DNA"/>
</dbReference>
<evidence type="ECO:0000313" key="3">
    <source>
        <dbReference type="EMBL" id="CAI09602.1"/>
    </source>
</evidence>
<gene>
    <name evidence="3" type="ORF">ebA6091</name>
</gene>
<sequence>MDVAGKIGHVRRHQHGHRELVVRQMHRLSCRVQGRWIARRPRTPDGNGRFRRDQSAGRATDPRSRQFLISGGAMISPGKGSSTPPISHCTSSRDITEDRRAGRFVRVASSSHGKRCSSTPGNETADRRQTLPLCRRAHVALSSARGPKSLSLLLSHALWMAPTGLNDVSFDPADIRLPSTEVVVLQPPPIPKRSSSRGAVVPRDRMACSMLLGKILNGYTRHTCRNKGLPVSPGLSDTPNNTFTQTPGVDHMLAIRGIQMDFCEASEIAKKNPGAVMTRDSTGTFIVQLGDGRVIGATSSGHSTAHDDSFREEIAELRDRLVEKDSIIEKLETETKALRNDIENVISTRLESEKSRLAKIREEFSLQRSTFEEKTKDVQARLHKLDLLEKTYRERFGEVEIKIVKESVESRGVCQRCGGDGGVRGGCQKCDGSGWVLSTETTFREVGEIK</sequence>
<name>Q5NZB2_AROAE</name>
<evidence type="ECO:0000256" key="2">
    <source>
        <dbReference type="SAM" id="MobiDB-lite"/>
    </source>
</evidence>
<protein>
    <submittedName>
        <fullName evidence="3">Uncharacterized protein</fullName>
    </submittedName>
</protein>
<organism evidence="3 4">
    <name type="scientific">Aromatoleum aromaticum (strain DSM 19018 / LMG 30748 / EbN1)</name>
    <name type="common">Azoarcus sp. (strain EbN1)</name>
    <dbReference type="NCBI Taxonomy" id="76114"/>
    <lineage>
        <taxon>Bacteria</taxon>
        <taxon>Pseudomonadati</taxon>
        <taxon>Pseudomonadota</taxon>
        <taxon>Betaproteobacteria</taxon>
        <taxon>Rhodocyclales</taxon>
        <taxon>Rhodocyclaceae</taxon>
        <taxon>Aromatoleum</taxon>
    </lineage>
</organism>
<feature type="coiled-coil region" evidence="1">
    <location>
        <begin position="314"/>
        <end position="348"/>
    </location>
</feature>
<dbReference type="AlphaFoldDB" id="Q5NZB2"/>
<feature type="region of interest" description="Disordered" evidence="2">
    <location>
        <begin position="39"/>
        <end position="127"/>
    </location>
</feature>
<dbReference type="HOGENOM" id="CLU_607870_0_0_4"/>
<evidence type="ECO:0000313" key="4">
    <source>
        <dbReference type="Proteomes" id="UP000006552"/>
    </source>
</evidence>